<dbReference type="EMBL" id="AMZH03003075">
    <property type="protein sequence ID" value="RRT73508.1"/>
    <property type="molecule type" value="Genomic_DNA"/>
</dbReference>
<accession>A0A427AB98</accession>
<dbReference type="Proteomes" id="UP000287651">
    <property type="component" value="Unassembled WGS sequence"/>
</dbReference>
<gene>
    <name evidence="1" type="ORF">B296_00016741</name>
</gene>
<evidence type="ECO:0000313" key="1">
    <source>
        <dbReference type="EMBL" id="RRT73508.1"/>
    </source>
</evidence>
<organism evidence="1 2">
    <name type="scientific">Ensete ventricosum</name>
    <name type="common">Abyssinian banana</name>
    <name type="synonym">Musa ensete</name>
    <dbReference type="NCBI Taxonomy" id="4639"/>
    <lineage>
        <taxon>Eukaryota</taxon>
        <taxon>Viridiplantae</taxon>
        <taxon>Streptophyta</taxon>
        <taxon>Embryophyta</taxon>
        <taxon>Tracheophyta</taxon>
        <taxon>Spermatophyta</taxon>
        <taxon>Magnoliopsida</taxon>
        <taxon>Liliopsida</taxon>
        <taxon>Zingiberales</taxon>
        <taxon>Musaceae</taxon>
        <taxon>Ensete</taxon>
    </lineage>
</organism>
<comment type="caution">
    <text evidence="1">The sequence shown here is derived from an EMBL/GenBank/DDBJ whole genome shotgun (WGS) entry which is preliminary data.</text>
</comment>
<evidence type="ECO:0000313" key="2">
    <source>
        <dbReference type="Proteomes" id="UP000287651"/>
    </source>
</evidence>
<proteinExistence type="predicted"/>
<sequence length="108" mass="11408">MRDDTGERVQRPIGYPERVANVSVADQGWGAVGPEIVRDTGDRWPAPPPGLRLGRESVAEASRVAREASDLAAGSALCSWLFGYLAVRSGGEVVDPSESMEPPVAAFG</sequence>
<dbReference type="AlphaFoldDB" id="A0A427AB98"/>
<name>A0A427AB98_ENSVE</name>
<reference evidence="1 2" key="1">
    <citation type="journal article" date="2014" name="Agronomy (Basel)">
        <title>A Draft Genome Sequence for Ensete ventricosum, the Drought-Tolerant Tree Against Hunger.</title>
        <authorList>
            <person name="Harrison J."/>
            <person name="Moore K.A."/>
            <person name="Paszkiewicz K."/>
            <person name="Jones T."/>
            <person name="Grant M."/>
            <person name="Ambacheew D."/>
            <person name="Muzemil S."/>
            <person name="Studholme D.J."/>
        </authorList>
    </citation>
    <scope>NUCLEOTIDE SEQUENCE [LARGE SCALE GENOMIC DNA]</scope>
</reference>
<protein>
    <submittedName>
        <fullName evidence="1">Uncharacterized protein</fullName>
    </submittedName>
</protein>